<dbReference type="InterPro" id="IPR016624">
    <property type="entry name" value="UCP014753"/>
</dbReference>
<dbReference type="Proteomes" id="UP000310532">
    <property type="component" value="Unassembled WGS sequence"/>
</dbReference>
<name>A0A4S2B0Q8_9BACE</name>
<accession>A0A4S2B0Q8</accession>
<dbReference type="EMBL" id="SRYZ01000010">
    <property type="protein sequence ID" value="TGY07361.1"/>
    <property type="molecule type" value="Genomic_DNA"/>
</dbReference>
<evidence type="ECO:0000313" key="4">
    <source>
        <dbReference type="Proteomes" id="UP000310532"/>
    </source>
</evidence>
<reference evidence="3 4" key="1">
    <citation type="submission" date="2019-04" db="EMBL/GenBank/DDBJ databases">
        <title>Microbes associate with the intestines of laboratory mice.</title>
        <authorList>
            <person name="Navarre W."/>
            <person name="Wong E."/>
            <person name="Huang K."/>
            <person name="Tropini C."/>
            <person name="Ng K."/>
            <person name="Yu B."/>
        </authorList>
    </citation>
    <scope>NUCLEOTIDE SEQUENCE [LARGE SCALE GENOMIC DNA]</scope>
    <source>
        <strain evidence="3 4">NM69_E16B</strain>
    </source>
</reference>
<dbReference type="InterPro" id="IPR049349">
    <property type="entry name" value="DUF2264_N"/>
</dbReference>
<organism evidence="3 4">
    <name type="scientific">Bacteroides muris</name>
    <name type="common">ex Afrizal et al. 2022</name>
    <dbReference type="NCBI Taxonomy" id="2516960"/>
    <lineage>
        <taxon>Bacteria</taxon>
        <taxon>Pseudomonadati</taxon>
        <taxon>Bacteroidota</taxon>
        <taxon>Bacteroidia</taxon>
        <taxon>Bacteroidales</taxon>
        <taxon>Bacteroidaceae</taxon>
        <taxon>Bacteroides</taxon>
    </lineage>
</organism>
<feature type="domain" description="DUF2264" evidence="2">
    <location>
        <begin position="43"/>
        <end position="402"/>
    </location>
</feature>
<comment type="caution">
    <text evidence="3">The sequence shown here is derived from an EMBL/GenBank/DDBJ whole genome shotgun (WGS) entry which is preliminary data.</text>
</comment>
<dbReference type="Pfam" id="PF10022">
    <property type="entry name" value="DUF2264"/>
    <property type="match status" value="1"/>
</dbReference>
<evidence type="ECO:0000259" key="2">
    <source>
        <dbReference type="Pfam" id="PF10022"/>
    </source>
</evidence>
<feature type="chain" id="PRO_5020242965" evidence="1">
    <location>
        <begin position="25"/>
        <end position="421"/>
    </location>
</feature>
<dbReference type="RefSeq" id="WP_136009697.1">
    <property type="nucleotide sequence ID" value="NZ_SRYZ01000010.1"/>
</dbReference>
<gene>
    <name evidence="3" type="ORF">E5355_06760</name>
</gene>
<dbReference type="AlphaFoldDB" id="A0A4S2B0Q8"/>
<dbReference type="PANTHER" id="PTHR35339:SF3">
    <property type="entry name" value="DUF2264 DOMAIN-CONTAINING PROTEIN"/>
    <property type="match status" value="1"/>
</dbReference>
<sequence>MQRLHYFILLLIAVMTLPTSSLQAKSKKDKATKEHQVTTGAEDRATWVKLMWKISYPVIHNLAEGTLRQNMPIESRSGNPRGYDEVTHLEAVGRTLAGVAPWLALPDDDTEEGKLRKQMREEVLKGLKNAVDPTSPDKLNFTKQPQPIVDAAYLVHAFLRAPKALWEPLDNTTKQRYIESLKALRNRTGAYNNWLIFTGLNESFINWAGGECDPFRLKIAKNKIREWYVGDGWYSDGPKFSMDYYNAYVLNPMYVAMLETLAAKKRATQKEVDEALQRMIRHSEFCERIIGPDGTYPAFGRSVTYRTAAFQSLADVALREKLPTHVTPAQVRCALTAVHRNMYEGNQNFDKNGWLVLGFNGHQPEAADGYTSTGSLYMATLSFLPLGLPADNPFWTDVPADWTTKKAWKGENLPKDYKVEY</sequence>
<protein>
    <submittedName>
        <fullName evidence="3">DUF2264 domain-containing protein</fullName>
    </submittedName>
</protein>
<dbReference type="PANTHER" id="PTHR35339">
    <property type="entry name" value="LINALOOL DEHYDRATASE_ISOMERASE DOMAIN-CONTAINING PROTEIN"/>
    <property type="match status" value="1"/>
</dbReference>
<keyword evidence="4" id="KW-1185">Reference proteome</keyword>
<evidence type="ECO:0000313" key="3">
    <source>
        <dbReference type="EMBL" id="TGY07361.1"/>
    </source>
</evidence>
<dbReference type="PIRSF" id="PIRSF014753">
    <property type="entry name" value="UCP014753"/>
    <property type="match status" value="1"/>
</dbReference>
<evidence type="ECO:0000256" key="1">
    <source>
        <dbReference type="SAM" id="SignalP"/>
    </source>
</evidence>
<proteinExistence type="predicted"/>
<feature type="signal peptide" evidence="1">
    <location>
        <begin position="1"/>
        <end position="24"/>
    </location>
</feature>
<keyword evidence="1" id="KW-0732">Signal</keyword>